<dbReference type="NCBIfam" id="TIGR00081">
    <property type="entry name" value="purC"/>
    <property type="match status" value="1"/>
</dbReference>
<proteinExistence type="inferred from homology"/>
<dbReference type="GO" id="GO:0005737">
    <property type="term" value="C:cytoplasm"/>
    <property type="evidence" value="ECO:0007669"/>
    <property type="project" value="TreeGrafter"/>
</dbReference>
<gene>
    <name evidence="11" type="primary">purC</name>
    <name evidence="13" type="ORF">E6H01_08440</name>
</gene>
<evidence type="ECO:0000313" key="14">
    <source>
        <dbReference type="Proteomes" id="UP000319353"/>
    </source>
</evidence>
<feature type="domain" description="SAICAR synthetase/ADE2 N-terminal" evidence="12">
    <location>
        <begin position="20"/>
        <end position="268"/>
    </location>
</feature>
<reference evidence="13 14" key="1">
    <citation type="journal article" date="2019" name="Nat. Microbiol.">
        <title>Mediterranean grassland soil C-N compound turnover is dependent on rainfall and depth, and is mediated by genomically divergent microorganisms.</title>
        <authorList>
            <person name="Diamond S."/>
            <person name="Andeer P.F."/>
            <person name="Li Z."/>
            <person name="Crits-Christoph A."/>
            <person name="Burstein D."/>
            <person name="Anantharaman K."/>
            <person name="Lane K.R."/>
            <person name="Thomas B.C."/>
            <person name="Pan C."/>
            <person name="Northen T.R."/>
            <person name="Banfield J.F."/>
        </authorList>
    </citation>
    <scope>NUCLEOTIDE SEQUENCE [LARGE SCALE GENOMIC DNA]</scope>
    <source>
        <strain evidence="13">NP_4</strain>
    </source>
</reference>
<evidence type="ECO:0000313" key="13">
    <source>
        <dbReference type="EMBL" id="TMJ00755.1"/>
    </source>
</evidence>
<dbReference type="NCBIfam" id="NF010568">
    <property type="entry name" value="PRK13961.1"/>
    <property type="match status" value="1"/>
</dbReference>
<dbReference type="Gene3D" id="3.30.200.20">
    <property type="entry name" value="Phosphorylase Kinase, domain 1"/>
    <property type="match status" value="1"/>
</dbReference>
<organism evidence="13 14">
    <name type="scientific">Candidatus Segetimicrobium genomatis</name>
    <dbReference type="NCBI Taxonomy" id="2569760"/>
    <lineage>
        <taxon>Bacteria</taxon>
        <taxon>Bacillati</taxon>
        <taxon>Candidatus Sysuimicrobiota</taxon>
        <taxon>Candidatus Sysuimicrobiia</taxon>
        <taxon>Candidatus Sysuimicrobiales</taxon>
        <taxon>Candidatus Segetimicrobiaceae</taxon>
        <taxon>Candidatus Segetimicrobium</taxon>
    </lineage>
</organism>
<name>A0A537KYD8_9BACT</name>
<protein>
    <recommendedName>
        <fullName evidence="4 11">Phosphoribosylaminoimidazole-succinocarboxamide synthase</fullName>
        <ecNumber evidence="3 11">6.3.2.6</ecNumber>
    </recommendedName>
    <alternativeName>
        <fullName evidence="9 11">SAICAR synthetase</fullName>
    </alternativeName>
</protein>
<evidence type="ECO:0000256" key="5">
    <source>
        <dbReference type="ARBA" id="ARBA00022598"/>
    </source>
</evidence>
<evidence type="ECO:0000256" key="10">
    <source>
        <dbReference type="ARBA" id="ARBA00048475"/>
    </source>
</evidence>
<dbReference type="EC" id="6.3.2.6" evidence="3 11"/>
<evidence type="ECO:0000256" key="6">
    <source>
        <dbReference type="ARBA" id="ARBA00022741"/>
    </source>
</evidence>
<comment type="catalytic activity">
    <reaction evidence="10 11">
        <text>5-amino-1-(5-phospho-D-ribosyl)imidazole-4-carboxylate + L-aspartate + ATP = (2S)-2-[5-amino-1-(5-phospho-beta-D-ribosyl)imidazole-4-carboxamido]succinate + ADP + phosphate + 2 H(+)</text>
        <dbReference type="Rhea" id="RHEA:22628"/>
        <dbReference type="ChEBI" id="CHEBI:15378"/>
        <dbReference type="ChEBI" id="CHEBI:29991"/>
        <dbReference type="ChEBI" id="CHEBI:30616"/>
        <dbReference type="ChEBI" id="CHEBI:43474"/>
        <dbReference type="ChEBI" id="CHEBI:58443"/>
        <dbReference type="ChEBI" id="CHEBI:77657"/>
        <dbReference type="ChEBI" id="CHEBI:456216"/>
        <dbReference type="EC" id="6.3.2.6"/>
    </reaction>
</comment>
<dbReference type="GO" id="GO:0006189">
    <property type="term" value="P:'de novo' IMP biosynthetic process"/>
    <property type="evidence" value="ECO:0007669"/>
    <property type="project" value="UniProtKB-UniRule"/>
</dbReference>
<keyword evidence="7 11" id="KW-0658">Purine biosynthesis</keyword>
<dbReference type="InterPro" id="IPR018236">
    <property type="entry name" value="SAICAR_synthetase_CS"/>
</dbReference>
<evidence type="ECO:0000256" key="9">
    <source>
        <dbReference type="ARBA" id="ARBA00030409"/>
    </source>
</evidence>
<dbReference type="Gene3D" id="3.30.470.20">
    <property type="entry name" value="ATP-grasp fold, B domain"/>
    <property type="match status" value="1"/>
</dbReference>
<comment type="pathway">
    <text evidence="1 11">Purine metabolism; IMP biosynthesis via de novo pathway; 5-amino-1-(5-phospho-D-ribosyl)imidazole-4-carboxamide from 5-amino-1-(5-phospho-D-ribosyl)imidazole-4-carboxylate: step 1/2.</text>
</comment>
<dbReference type="Pfam" id="PF01259">
    <property type="entry name" value="SAICAR_synt"/>
    <property type="match status" value="1"/>
</dbReference>
<accession>A0A537KYD8</accession>
<evidence type="ECO:0000256" key="1">
    <source>
        <dbReference type="ARBA" id="ARBA00004672"/>
    </source>
</evidence>
<evidence type="ECO:0000259" key="12">
    <source>
        <dbReference type="Pfam" id="PF01259"/>
    </source>
</evidence>
<dbReference type="UniPathway" id="UPA00074">
    <property type="reaction ID" value="UER00131"/>
</dbReference>
<dbReference type="GO" id="GO:0004639">
    <property type="term" value="F:phosphoribosylaminoimidazolesuccinocarboxamide synthase activity"/>
    <property type="evidence" value="ECO:0007669"/>
    <property type="project" value="UniProtKB-UniRule"/>
</dbReference>
<dbReference type="SUPFAM" id="SSF56104">
    <property type="entry name" value="SAICAR synthase-like"/>
    <property type="match status" value="1"/>
</dbReference>
<comment type="similarity">
    <text evidence="2 11">Belongs to the SAICAR synthetase family.</text>
</comment>
<evidence type="ECO:0000256" key="8">
    <source>
        <dbReference type="ARBA" id="ARBA00022840"/>
    </source>
</evidence>
<keyword evidence="8 11" id="KW-0067">ATP-binding</keyword>
<sequence length="303" mass="33404">MTNHESREVLQTSLPLPLYGRGKVRDVYEAGEDLLIVATDRISAFDHVLPTPVPDKGRVLTALSAFWFSRTGSIVANHMIAWDPVEIVRRVPGLDAATLPVLAGRAMLVQRCERIDVECVVRGYLTGSAWEEYRRTGAVAGVALPPGLRNGDALPEPIFTPATKAATGHDANITYTDLIETVGGSVAGDLRELSVRLYTFAATHAALCGLILADTKFEFGRQAGRVRLIDEALTPDSSRYWDAGSYPQSLLPFDKQYVRDYLNAIGWNHEPPVPTLPVEVVAATRERYLETYRRLTGQELRDS</sequence>
<dbReference type="GO" id="GO:0005524">
    <property type="term" value="F:ATP binding"/>
    <property type="evidence" value="ECO:0007669"/>
    <property type="project" value="UniProtKB-KW"/>
</dbReference>
<keyword evidence="5 11" id="KW-0436">Ligase</keyword>
<dbReference type="InterPro" id="IPR001636">
    <property type="entry name" value="SAICAR_synth"/>
</dbReference>
<dbReference type="Proteomes" id="UP000319353">
    <property type="component" value="Unassembled WGS sequence"/>
</dbReference>
<dbReference type="PANTHER" id="PTHR43700:SF1">
    <property type="entry name" value="PHOSPHORIBOSYLAMINOIMIDAZOLE-SUCCINOCARBOXAMIDE SYNTHASE"/>
    <property type="match status" value="1"/>
</dbReference>
<evidence type="ECO:0000256" key="11">
    <source>
        <dbReference type="HAMAP-Rule" id="MF_00137"/>
    </source>
</evidence>
<evidence type="ECO:0000256" key="2">
    <source>
        <dbReference type="ARBA" id="ARBA00010190"/>
    </source>
</evidence>
<keyword evidence="6 11" id="KW-0547">Nucleotide-binding</keyword>
<comment type="caution">
    <text evidence="13">The sequence shown here is derived from an EMBL/GenBank/DDBJ whole genome shotgun (WGS) entry which is preliminary data.</text>
</comment>
<evidence type="ECO:0000256" key="3">
    <source>
        <dbReference type="ARBA" id="ARBA00012217"/>
    </source>
</evidence>
<dbReference type="CDD" id="cd01414">
    <property type="entry name" value="SAICAR_synt_Sc"/>
    <property type="match status" value="1"/>
</dbReference>
<dbReference type="InterPro" id="IPR028923">
    <property type="entry name" value="SAICAR_synt/ADE2_N"/>
</dbReference>
<dbReference type="PROSITE" id="PS01058">
    <property type="entry name" value="SAICAR_SYNTHETASE_2"/>
    <property type="match status" value="1"/>
</dbReference>
<dbReference type="EMBL" id="VBAL01000111">
    <property type="protein sequence ID" value="TMJ00755.1"/>
    <property type="molecule type" value="Genomic_DNA"/>
</dbReference>
<evidence type="ECO:0000256" key="7">
    <source>
        <dbReference type="ARBA" id="ARBA00022755"/>
    </source>
</evidence>
<evidence type="ECO:0000256" key="4">
    <source>
        <dbReference type="ARBA" id="ARBA00016460"/>
    </source>
</evidence>
<dbReference type="PANTHER" id="PTHR43700">
    <property type="entry name" value="PHOSPHORIBOSYLAMINOIMIDAZOLE-SUCCINOCARBOXAMIDE SYNTHASE"/>
    <property type="match status" value="1"/>
</dbReference>
<dbReference type="HAMAP" id="MF_00137">
    <property type="entry name" value="SAICAR_synth"/>
    <property type="match status" value="1"/>
</dbReference>
<dbReference type="AlphaFoldDB" id="A0A537KYD8"/>